<dbReference type="PANTHER" id="PTHR38099:SF1">
    <property type="entry name" value="LARGE RIBOSOMAL RNA SUBUNIT ACCUMULATION PROTEIN YCED"/>
    <property type="match status" value="1"/>
</dbReference>
<reference evidence="7" key="1">
    <citation type="submission" date="2016-05" db="EMBL/GenBank/DDBJ databases">
        <title>Draft genome of Corynebacterium afermentans subsp. afermentans LCDC 88199T.</title>
        <authorList>
            <person name="Bernier A.-M."/>
            <person name="Bernard K."/>
        </authorList>
    </citation>
    <scope>NUCLEOTIDE SEQUENCE [LARGE SCALE GENOMIC DNA]</scope>
    <source>
        <strain evidence="7">NML01-0328</strain>
    </source>
</reference>
<sequence length="167" mass="18572">MSDPILIDPKVLAEQAQHLAGQIRLSEMDERVSRHEFLAERQTPVSFALQGGCDKRQRLYLDLSVSAQLSLVCQRCMQPLPFALNEQARIVLFDSEEALDEAMVAEEELEGMLPEAQLDVGTLVEEQILMALPYAPCHESCHSDKLDAVNQDRPNPFAALAALKSGR</sequence>
<evidence type="ECO:0000313" key="7">
    <source>
        <dbReference type="Proteomes" id="UP000078003"/>
    </source>
</evidence>
<dbReference type="InterPro" id="IPR039255">
    <property type="entry name" value="YceD_bac"/>
</dbReference>
<protein>
    <recommendedName>
        <fullName evidence="3">Large ribosomal RNA subunit accumulation protein YceD</fullName>
    </recommendedName>
    <alternativeName>
        <fullName evidence="5">23S rRNA accumulation protein YceD</fullName>
    </alternativeName>
</protein>
<comment type="function">
    <text evidence="1">Plays a role in synthesis, processing and/or stability of 23S rRNA.</text>
</comment>
<dbReference type="RefSeq" id="WP_064084010.1">
    <property type="nucleotide sequence ID" value="NZ_LXSF01000001.1"/>
</dbReference>
<dbReference type="AlphaFoldDB" id="A0A1A9RIG2"/>
<comment type="caution">
    <text evidence="6">The sequence shown here is derived from an EMBL/GenBank/DDBJ whole genome shotgun (WGS) entry which is preliminary data.</text>
</comment>
<dbReference type="EMBL" id="LXSF01000001">
    <property type="protein sequence ID" value="OAM18186.1"/>
    <property type="molecule type" value="Genomic_DNA"/>
</dbReference>
<dbReference type="InterPro" id="IPR003772">
    <property type="entry name" value="YceD"/>
</dbReference>
<dbReference type="Proteomes" id="UP000078003">
    <property type="component" value="Unassembled WGS sequence"/>
</dbReference>
<evidence type="ECO:0000256" key="5">
    <source>
        <dbReference type="ARBA" id="ARBA00031841"/>
    </source>
</evidence>
<comment type="similarity">
    <text evidence="2">Belongs to the DUF177 domain family.</text>
</comment>
<accession>A0A1A9RIG2</accession>
<dbReference type="Pfam" id="PF02620">
    <property type="entry name" value="YceD"/>
    <property type="match status" value="1"/>
</dbReference>
<organism evidence="6 7">
    <name type="scientific">Eikenella corrodens</name>
    <dbReference type="NCBI Taxonomy" id="539"/>
    <lineage>
        <taxon>Bacteria</taxon>
        <taxon>Pseudomonadati</taxon>
        <taxon>Pseudomonadota</taxon>
        <taxon>Betaproteobacteria</taxon>
        <taxon>Neisseriales</taxon>
        <taxon>Neisseriaceae</taxon>
        <taxon>Eikenella</taxon>
    </lineage>
</organism>
<evidence type="ECO:0000313" key="6">
    <source>
        <dbReference type="EMBL" id="OAM18186.1"/>
    </source>
</evidence>
<proteinExistence type="inferred from homology"/>
<dbReference type="PANTHER" id="PTHR38099">
    <property type="entry name" value="LARGE RIBOSOMAL RNA SUBUNIT ACCUMULATION PROTEIN YCED"/>
    <property type="match status" value="1"/>
</dbReference>
<name>A0A1A9RIG2_EIKCO</name>
<gene>
    <name evidence="6" type="ORF">A7P85_00420</name>
</gene>
<dbReference type="GO" id="GO:0042254">
    <property type="term" value="P:ribosome biogenesis"/>
    <property type="evidence" value="ECO:0007669"/>
    <property type="project" value="UniProtKB-KW"/>
</dbReference>
<evidence type="ECO:0000256" key="2">
    <source>
        <dbReference type="ARBA" id="ARBA00010740"/>
    </source>
</evidence>
<keyword evidence="4" id="KW-0690">Ribosome biogenesis</keyword>
<evidence type="ECO:0000256" key="1">
    <source>
        <dbReference type="ARBA" id="ARBA00002868"/>
    </source>
</evidence>
<evidence type="ECO:0000256" key="4">
    <source>
        <dbReference type="ARBA" id="ARBA00022517"/>
    </source>
</evidence>
<evidence type="ECO:0000256" key="3">
    <source>
        <dbReference type="ARBA" id="ARBA00015716"/>
    </source>
</evidence>